<dbReference type="STRING" id="57577.A0A2K3PPS9"/>
<reference evidence="3 4" key="2">
    <citation type="journal article" date="2017" name="Front. Plant Sci.">
        <title>Gene Classification and Mining of Molecular Markers Useful in Red Clover (Trifolium pratense) Breeding.</title>
        <authorList>
            <person name="Istvanek J."/>
            <person name="Dluhosova J."/>
            <person name="Dluhos P."/>
            <person name="Patkova L."/>
            <person name="Nedelnik J."/>
            <person name="Repkova J."/>
        </authorList>
    </citation>
    <scope>NUCLEOTIDE SEQUENCE [LARGE SCALE GENOMIC DNA]</scope>
    <source>
        <strain evidence="4">cv. Tatra</strain>
        <tissue evidence="3">Young leaves</tissue>
    </source>
</reference>
<dbReference type="EMBL" id="ASHM01009242">
    <property type="protein sequence ID" value="PNY17296.1"/>
    <property type="molecule type" value="Genomic_DNA"/>
</dbReference>
<name>A0A2K3PPS9_TRIPR</name>
<sequence>MPMVALFAKLQQLATVAGDVLQGKDKIHKILLARLTETVVMWLSDEQEFWGVLEDKSAPLLPVGLHQLILDMHFTVEIARFAGYPSRHIHQIASAIIARALRTFSARGINAQPQSALPADEWFVETAKSAINKLLLGASGSETSDIDEDHIIVHDEVVSDSDTVSSLSTMDSTESFASASMAELDSPSNLSDPDN</sequence>
<organism evidence="3 4">
    <name type="scientific">Trifolium pratense</name>
    <name type="common">Red clover</name>
    <dbReference type="NCBI Taxonomy" id="57577"/>
    <lineage>
        <taxon>Eukaryota</taxon>
        <taxon>Viridiplantae</taxon>
        <taxon>Streptophyta</taxon>
        <taxon>Embryophyta</taxon>
        <taxon>Tracheophyta</taxon>
        <taxon>Spermatophyta</taxon>
        <taxon>Magnoliopsida</taxon>
        <taxon>eudicotyledons</taxon>
        <taxon>Gunneridae</taxon>
        <taxon>Pentapetalae</taxon>
        <taxon>rosids</taxon>
        <taxon>fabids</taxon>
        <taxon>Fabales</taxon>
        <taxon>Fabaceae</taxon>
        <taxon>Papilionoideae</taxon>
        <taxon>50 kb inversion clade</taxon>
        <taxon>NPAAA clade</taxon>
        <taxon>Hologalegina</taxon>
        <taxon>IRL clade</taxon>
        <taxon>Trifolieae</taxon>
        <taxon>Trifolium</taxon>
    </lineage>
</organism>
<protein>
    <submittedName>
        <fullName evidence="3">Uncharacterized protein</fullName>
    </submittedName>
</protein>
<dbReference type="GO" id="GO:0000145">
    <property type="term" value="C:exocyst"/>
    <property type="evidence" value="ECO:0007669"/>
    <property type="project" value="InterPro"/>
</dbReference>
<dbReference type="GO" id="GO:0006893">
    <property type="term" value="P:Golgi to plasma membrane transport"/>
    <property type="evidence" value="ECO:0007669"/>
    <property type="project" value="TreeGrafter"/>
</dbReference>
<accession>A0A2K3PPS9</accession>
<dbReference type="PANTHER" id="PTHR21426:SF2">
    <property type="entry name" value="EXOCYST COMPLEX COMPONENT EXO84C"/>
    <property type="match status" value="1"/>
</dbReference>
<evidence type="ECO:0000256" key="2">
    <source>
        <dbReference type="SAM" id="MobiDB-lite"/>
    </source>
</evidence>
<evidence type="ECO:0000313" key="4">
    <source>
        <dbReference type="Proteomes" id="UP000236291"/>
    </source>
</evidence>
<dbReference type="GO" id="GO:0006887">
    <property type="term" value="P:exocytosis"/>
    <property type="evidence" value="ECO:0007669"/>
    <property type="project" value="InterPro"/>
</dbReference>
<dbReference type="PANTHER" id="PTHR21426">
    <property type="entry name" value="EXOCYST COMPLEX COMPONENT 8"/>
    <property type="match status" value="1"/>
</dbReference>
<dbReference type="AlphaFoldDB" id="A0A2K3PPS9"/>
<dbReference type="ExpressionAtlas" id="A0A2K3PPS9">
    <property type="expression patterns" value="baseline"/>
</dbReference>
<proteinExistence type="predicted"/>
<dbReference type="InterPro" id="IPR033961">
    <property type="entry name" value="Exo84"/>
</dbReference>
<evidence type="ECO:0000313" key="3">
    <source>
        <dbReference type="EMBL" id="PNY17296.1"/>
    </source>
</evidence>
<reference evidence="3 4" key="1">
    <citation type="journal article" date="2014" name="Am. J. Bot.">
        <title>Genome assembly and annotation for red clover (Trifolium pratense; Fabaceae).</title>
        <authorList>
            <person name="Istvanek J."/>
            <person name="Jaros M."/>
            <person name="Krenek A."/>
            <person name="Repkova J."/>
        </authorList>
    </citation>
    <scope>NUCLEOTIDE SEQUENCE [LARGE SCALE GENOMIC DNA]</scope>
    <source>
        <strain evidence="4">cv. Tatra</strain>
        <tissue evidence="3">Young leaves</tissue>
    </source>
</reference>
<feature type="region of interest" description="Disordered" evidence="2">
    <location>
        <begin position="176"/>
        <end position="195"/>
    </location>
</feature>
<dbReference type="Proteomes" id="UP000236291">
    <property type="component" value="Unassembled WGS sequence"/>
</dbReference>
<comment type="caution">
    <text evidence="3">The sequence shown here is derived from an EMBL/GenBank/DDBJ whole genome shotgun (WGS) entry which is preliminary data.</text>
</comment>
<keyword evidence="1" id="KW-0813">Transport</keyword>
<dbReference type="GO" id="GO:0008104">
    <property type="term" value="P:intracellular protein localization"/>
    <property type="evidence" value="ECO:0007669"/>
    <property type="project" value="TreeGrafter"/>
</dbReference>
<feature type="compositionally biased region" description="Polar residues" evidence="2">
    <location>
        <begin position="186"/>
        <end position="195"/>
    </location>
</feature>
<evidence type="ECO:0000256" key="1">
    <source>
        <dbReference type="ARBA" id="ARBA00022448"/>
    </source>
</evidence>
<gene>
    <name evidence="3" type="ORF">L195_g014036</name>
</gene>